<dbReference type="AlphaFoldDB" id="A0A811Q7N7"/>
<organism evidence="1 2">
    <name type="scientific">Miscanthus lutarioriparius</name>
    <dbReference type="NCBI Taxonomy" id="422564"/>
    <lineage>
        <taxon>Eukaryota</taxon>
        <taxon>Viridiplantae</taxon>
        <taxon>Streptophyta</taxon>
        <taxon>Embryophyta</taxon>
        <taxon>Tracheophyta</taxon>
        <taxon>Spermatophyta</taxon>
        <taxon>Magnoliopsida</taxon>
        <taxon>Liliopsida</taxon>
        <taxon>Poales</taxon>
        <taxon>Poaceae</taxon>
        <taxon>PACMAD clade</taxon>
        <taxon>Panicoideae</taxon>
        <taxon>Andropogonodae</taxon>
        <taxon>Andropogoneae</taxon>
        <taxon>Saccharinae</taxon>
        <taxon>Miscanthus</taxon>
    </lineage>
</organism>
<dbReference type="Proteomes" id="UP000604825">
    <property type="component" value="Unassembled WGS sequence"/>
</dbReference>
<accession>A0A811Q7N7</accession>
<gene>
    <name evidence="1" type="ORF">NCGR_LOCUS35252</name>
</gene>
<reference evidence="1" key="1">
    <citation type="submission" date="2020-10" db="EMBL/GenBank/DDBJ databases">
        <authorList>
            <person name="Han B."/>
            <person name="Lu T."/>
            <person name="Zhao Q."/>
            <person name="Huang X."/>
            <person name="Zhao Y."/>
        </authorList>
    </citation>
    <scope>NUCLEOTIDE SEQUENCE</scope>
</reference>
<dbReference type="OrthoDB" id="1927399at2759"/>
<dbReference type="PANTHER" id="PTHR47377">
    <property type="entry name" value="RHODANESE-LIKE DOMAIN-CONTAINING PROTEIN 4, CHLOROPLASTIC"/>
    <property type="match status" value="1"/>
</dbReference>
<sequence length="114" mass="12791">MISINYWVTETDSDYVFYIVKIVLLHLGSGSGSGGSKPYVIVSARAGYQLLLEELNAQLIDIRPLKDARDAITPDLKEAKKKAAAVLYNGEDKNGFTKKLTLRFKDPENTCRYF</sequence>
<name>A0A811Q7N7_9POAL</name>
<evidence type="ECO:0000313" key="1">
    <source>
        <dbReference type="EMBL" id="CAD6251508.1"/>
    </source>
</evidence>
<dbReference type="EMBL" id="CAJGYO010000008">
    <property type="protein sequence ID" value="CAD6251508.1"/>
    <property type="molecule type" value="Genomic_DNA"/>
</dbReference>
<protein>
    <submittedName>
        <fullName evidence="1">Uncharacterized protein</fullName>
    </submittedName>
</protein>
<comment type="caution">
    <text evidence="1">The sequence shown here is derived from an EMBL/GenBank/DDBJ whole genome shotgun (WGS) entry which is preliminary data.</text>
</comment>
<dbReference type="PANTHER" id="PTHR47377:SF1">
    <property type="entry name" value="RHODANESE-LIKE DOMAIN-CONTAINING PROTEIN 4, CHLOROPLASTIC"/>
    <property type="match status" value="1"/>
</dbReference>
<proteinExistence type="predicted"/>
<dbReference type="InterPro" id="IPR036873">
    <property type="entry name" value="Rhodanese-like_dom_sf"/>
</dbReference>
<evidence type="ECO:0000313" key="2">
    <source>
        <dbReference type="Proteomes" id="UP000604825"/>
    </source>
</evidence>
<keyword evidence="2" id="KW-1185">Reference proteome</keyword>
<dbReference type="Gene3D" id="3.40.250.10">
    <property type="entry name" value="Rhodanese-like domain"/>
    <property type="match status" value="1"/>
</dbReference>
<dbReference type="InterPro" id="IPR044240">
    <property type="entry name" value="STR4-like"/>
</dbReference>